<reference evidence="6" key="1">
    <citation type="submission" date="2023-08" db="EMBL/GenBank/DDBJ databases">
        <title>Genomic characterization of piscicolin 126 produced by Carnobacterium maltaromaticum CM22 strain isolated from salmon (Salmo salar).</title>
        <authorList>
            <person name="Gonzalez-Gragera E."/>
            <person name="Garcia-Lopez J.D."/>
            <person name="Teso-Perez C."/>
            <person name="Gimenez-Hernandez I."/>
            <person name="Peralta-Sanchez J.M."/>
            <person name="Valdivia E."/>
            <person name="Montalban-Lopez M."/>
            <person name="Martin-Platero A.M."/>
            <person name="Banos A."/>
            <person name="Martinez-Bueno M."/>
        </authorList>
    </citation>
    <scope>NUCLEOTIDE SEQUENCE</scope>
    <source>
        <strain evidence="6">CM22</strain>
    </source>
</reference>
<dbReference type="SUPFAM" id="SSF46785">
    <property type="entry name" value="Winged helix' DNA-binding domain"/>
    <property type="match status" value="1"/>
</dbReference>
<dbReference type="PANTHER" id="PTHR44846">
    <property type="entry name" value="MANNOSYL-D-GLYCERATE TRANSPORT/METABOLISM SYSTEM REPRESSOR MNGR-RELATED"/>
    <property type="match status" value="1"/>
</dbReference>
<evidence type="ECO:0000256" key="2">
    <source>
        <dbReference type="ARBA" id="ARBA00023015"/>
    </source>
</evidence>
<dbReference type="SUPFAM" id="SSF64288">
    <property type="entry name" value="Chorismate lyase-like"/>
    <property type="match status" value="1"/>
</dbReference>
<keyword evidence="2" id="KW-0805">Transcription regulation</keyword>
<dbReference type="InterPro" id="IPR000524">
    <property type="entry name" value="Tscrpt_reg_HTH_GntR"/>
</dbReference>
<dbReference type="Proteomes" id="UP001290462">
    <property type="component" value="Unassembled WGS sequence"/>
</dbReference>
<dbReference type="Gene3D" id="1.10.10.10">
    <property type="entry name" value="Winged helix-like DNA-binding domain superfamily/Winged helix DNA-binding domain"/>
    <property type="match status" value="1"/>
</dbReference>
<evidence type="ECO:0000256" key="1">
    <source>
        <dbReference type="ARBA" id="ARBA00022491"/>
    </source>
</evidence>
<dbReference type="FunFam" id="3.40.1410.10:FF:000008">
    <property type="entry name" value="Transcriptional regulator, GntR family"/>
    <property type="match status" value="1"/>
</dbReference>
<protein>
    <submittedName>
        <fullName evidence="6">GntR family transcriptional regulator</fullName>
    </submittedName>
</protein>
<dbReference type="EMBL" id="JAVBVO010000004">
    <property type="protein sequence ID" value="MDZ5759917.1"/>
    <property type="molecule type" value="Genomic_DNA"/>
</dbReference>
<dbReference type="SMART" id="SM00345">
    <property type="entry name" value="HTH_GNTR"/>
    <property type="match status" value="1"/>
</dbReference>
<keyword evidence="1" id="KW-0678">Repressor</keyword>
<dbReference type="PANTHER" id="PTHR44846:SF5">
    <property type="entry name" value="HTH-TYPE TRANSCRIPTIONAL REGULATOR GMUR"/>
    <property type="match status" value="1"/>
</dbReference>
<dbReference type="Pfam" id="PF07702">
    <property type="entry name" value="UTRA"/>
    <property type="match status" value="1"/>
</dbReference>
<evidence type="ECO:0000256" key="4">
    <source>
        <dbReference type="ARBA" id="ARBA00023163"/>
    </source>
</evidence>
<dbReference type="PROSITE" id="PS50949">
    <property type="entry name" value="HTH_GNTR"/>
    <property type="match status" value="1"/>
</dbReference>
<feature type="domain" description="HTH gntR-type" evidence="5">
    <location>
        <begin position="4"/>
        <end position="72"/>
    </location>
</feature>
<dbReference type="Pfam" id="PF00392">
    <property type="entry name" value="GntR"/>
    <property type="match status" value="1"/>
</dbReference>
<keyword evidence="4" id="KW-0804">Transcription</keyword>
<dbReference type="RefSeq" id="WP_015075202.1">
    <property type="nucleotide sequence ID" value="NZ_CBCPHT010000005.1"/>
</dbReference>
<name>A0AAW9K8V1_CARML</name>
<keyword evidence="3" id="KW-0238">DNA-binding</keyword>
<dbReference type="InterPro" id="IPR028978">
    <property type="entry name" value="Chorismate_lyase_/UTRA_dom_sf"/>
</dbReference>
<dbReference type="CDD" id="cd07377">
    <property type="entry name" value="WHTH_GntR"/>
    <property type="match status" value="1"/>
</dbReference>
<dbReference type="InterPro" id="IPR036388">
    <property type="entry name" value="WH-like_DNA-bd_sf"/>
</dbReference>
<dbReference type="InterPro" id="IPR050679">
    <property type="entry name" value="Bact_HTH_transcr_reg"/>
</dbReference>
<dbReference type="InterPro" id="IPR036390">
    <property type="entry name" value="WH_DNA-bd_sf"/>
</dbReference>
<dbReference type="GeneID" id="83604543"/>
<gene>
    <name evidence="6" type="ORF">RAK27_14740</name>
</gene>
<evidence type="ECO:0000313" key="7">
    <source>
        <dbReference type="Proteomes" id="UP001290462"/>
    </source>
</evidence>
<dbReference type="GO" id="GO:0045892">
    <property type="term" value="P:negative regulation of DNA-templated transcription"/>
    <property type="evidence" value="ECO:0007669"/>
    <property type="project" value="TreeGrafter"/>
</dbReference>
<proteinExistence type="predicted"/>
<organism evidence="6 7">
    <name type="scientific">Carnobacterium maltaromaticum</name>
    <name type="common">Carnobacterium piscicola</name>
    <dbReference type="NCBI Taxonomy" id="2751"/>
    <lineage>
        <taxon>Bacteria</taxon>
        <taxon>Bacillati</taxon>
        <taxon>Bacillota</taxon>
        <taxon>Bacilli</taxon>
        <taxon>Lactobacillales</taxon>
        <taxon>Carnobacteriaceae</taxon>
        <taxon>Carnobacterium</taxon>
    </lineage>
</organism>
<dbReference type="Gene3D" id="3.40.1410.10">
    <property type="entry name" value="Chorismate lyase-like"/>
    <property type="match status" value="1"/>
</dbReference>
<dbReference type="InterPro" id="IPR011663">
    <property type="entry name" value="UTRA"/>
</dbReference>
<evidence type="ECO:0000256" key="3">
    <source>
        <dbReference type="ARBA" id="ARBA00023125"/>
    </source>
</evidence>
<accession>A0AAW9K8V1</accession>
<dbReference type="SMART" id="SM00866">
    <property type="entry name" value="UTRA"/>
    <property type="match status" value="1"/>
</dbReference>
<dbReference type="GO" id="GO:0003677">
    <property type="term" value="F:DNA binding"/>
    <property type="evidence" value="ECO:0007669"/>
    <property type="project" value="UniProtKB-KW"/>
</dbReference>
<evidence type="ECO:0000259" key="5">
    <source>
        <dbReference type="PROSITE" id="PS50949"/>
    </source>
</evidence>
<evidence type="ECO:0000313" key="6">
    <source>
        <dbReference type="EMBL" id="MDZ5759917.1"/>
    </source>
</evidence>
<sequence length="237" mass="27291">MDKTYKYIEVYQDIKTKIACNEYVIGQKIPSGSELAIRYGCSNLTVKKGLDMLVKEGVLRRRSGFGTEVLRKPIERSLVSGPNIGLLNVLGEEHVDSKIHSFAIEQPSKKIAETLKISTSDYVYHIVRSRYIDSNPYSIEEIIMPLDLIPHLQPKHLKASIYKYIENELKLTIKTSHIRIRGDKANEFDALVLEIKPEQFIIEVEKIVYLDSGMPFEHSITRHLYNDFEFEAVFVEN</sequence>
<dbReference type="AlphaFoldDB" id="A0AAW9K8V1"/>
<comment type="caution">
    <text evidence="6">The sequence shown here is derived from an EMBL/GenBank/DDBJ whole genome shotgun (WGS) entry which is preliminary data.</text>
</comment>
<dbReference type="GO" id="GO:0003700">
    <property type="term" value="F:DNA-binding transcription factor activity"/>
    <property type="evidence" value="ECO:0007669"/>
    <property type="project" value="InterPro"/>
</dbReference>